<name>A0ABW5GN68_9PSEU</name>
<evidence type="ECO:0000313" key="3">
    <source>
        <dbReference type="Proteomes" id="UP001597419"/>
    </source>
</evidence>
<dbReference type="InterPro" id="IPR001387">
    <property type="entry name" value="Cro/C1-type_HTH"/>
</dbReference>
<dbReference type="RefSeq" id="WP_345401058.1">
    <property type="nucleotide sequence ID" value="NZ_BAABHG010000012.1"/>
</dbReference>
<dbReference type="Proteomes" id="UP001597419">
    <property type="component" value="Unassembled WGS sequence"/>
</dbReference>
<keyword evidence="3" id="KW-1185">Reference proteome</keyword>
<dbReference type="SUPFAM" id="SSF47413">
    <property type="entry name" value="lambda repressor-like DNA-binding domains"/>
    <property type="match status" value="1"/>
</dbReference>
<sequence>MADHETTVKSRELGEGLRRVIEAAGLTGKEVARHLGCSPSEVSRMLTGKRAVKEKEVAHLLGLCRVSGKEKERLEALCREANRPGWYQQHGSRLPPQLRTYLDHEDKAVTIHDFQALLLPGSLQTADYARAVITRIVNIPAEEVDERVATQMARQEIFSRPRPAKFVFYVHEFVLHLPVGGKNVMSDQLHHLLRMSVRPYIALRVLPASFGAHAGTAGSFTLMEFQHINPVVYVESVTSTNFMEEPEEITAYQQIVAALAKSALSEAQSMDRIRSLAIELSGTREEHDDLP</sequence>
<evidence type="ECO:0000259" key="1">
    <source>
        <dbReference type="PROSITE" id="PS50943"/>
    </source>
</evidence>
<dbReference type="InterPro" id="IPR043917">
    <property type="entry name" value="DUF5753"/>
</dbReference>
<feature type="domain" description="HTH cro/C1-type" evidence="1">
    <location>
        <begin position="17"/>
        <end position="71"/>
    </location>
</feature>
<dbReference type="PROSITE" id="PS50943">
    <property type="entry name" value="HTH_CROC1"/>
    <property type="match status" value="1"/>
</dbReference>
<evidence type="ECO:0000313" key="2">
    <source>
        <dbReference type="EMBL" id="MFD2462322.1"/>
    </source>
</evidence>
<dbReference type="Pfam" id="PF19054">
    <property type="entry name" value="DUF5753"/>
    <property type="match status" value="1"/>
</dbReference>
<dbReference type="InterPro" id="IPR010982">
    <property type="entry name" value="Lambda_DNA-bd_dom_sf"/>
</dbReference>
<accession>A0ABW5GN68</accession>
<gene>
    <name evidence="2" type="ORF">ACFSYJ_27200</name>
</gene>
<reference evidence="3" key="1">
    <citation type="journal article" date="2019" name="Int. J. Syst. Evol. Microbiol.">
        <title>The Global Catalogue of Microorganisms (GCM) 10K type strain sequencing project: providing services to taxonomists for standard genome sequencing and annotation.</title>
        <authorList>
            <consortium name="The Broad Institute Genomics Platform"/>
            <consortium name="The Broad Institute Genome Sequencing Center for Infectious Disease"/>
            <person name="Wu L."/>
            <person name="Ma J."/>
        </authorList>
    </citation>
    <scope>NUCLEOTIDE SEQUENCE [LARGE SCALE GENOMIC DNA]</scope>
    <source>
        <strain evidence="3">CGMCC 4.7643</strain>
    </source>
</reference>
<dbReference type="Gene3D" id="1.10.260.40">
    <property type="entry name" value="lambda repressor-like DNA-binding domains"/>
    <property type="match status" value="1"/>
</dbReference>
<comment type="caution">
    <text evidence="2">The sequence shown here is derived from an EMBL/GenBank/DDBJ whole genome shotgun (WGS) entry which is preliminary data.</text>
</comment>
<dbReference type="Pfam" id="PF13560">
    <property type="entry name" value="HTH_31"/>
    <property type="match status" value="1"/>
</dbReference>
<protein>
    <submittedName>
        <fullName evidence="2">Helix-turn-helix domain-containing protein</fullName>
    </submittedName>
</protein>
<dbReference type="CDD" id="cd00093">
    <property type="entry name" value="HTH_XRE"/>
    <property type="match status" value="1"/>
</dbReference>
<organism evidence="2 3">
    <name type="scientific">Amycolatopsis samaneae</name>
    <dbReference type="NCBI Taxonomy" id="664691"/>
    <lineage>
        <taxon>Bacteria</taxon>
        <taxon>Bacillati</taxon>
        <taxon>Actinomycetota</taxon>
        <taxon>Actinomycetes</taxon>
        <taxon>Pseudonocardiales</taxon>
        <taxon>Pseudonocardiaceae</taxon>
        <taxon>Amycolatopsis</taxon>
    </lineage>
</organism>
<proteinExistence type="predicted"/>
<dbReference type="SMART" id="SM00530">
    <property type="entry name" value="HTH_XRE"/>
    <property type="match status" value="1"/>
</dbReference>
<dbReference type="EMBL" id="JBHUKU010000015">
    <property type="protein sequence ID" value="MFD2462322.1"/>
    <property type="molecule type" value="Genomic_DNA"/>
</dbReference>